<evidence type="ECO:0000256" key="4">
    <source>
        <dbReference type="ARBA" id="ARBA00022801"/>
    </source>
</evidence>
<evidence type="ECO:0000256" key="3">
    <source>
        <dbReference type="ARBA" id="ARBA00022741"/>
    </source>
</evidence>
<keyword evidence="2 8" id="KW-0699">rRNA-binding</keyword>
<comment type="similarity">
    <text evidence="8">Belongs to the DNA mismatch repair MutS family. MutS2 subfamily.</text>
</comment>
<dbReference type="PROSITE" id="PS00486">
    <property type="entry name" value="DNA_MISMATCH_REPAIR_2"/>
    <property type="match status" value="1"/>
</dbReference>
<dbReference type="InterPro" id="IPR005747">
    <property type="entry name" value="MutS2"/>
</dbReference>
<keyword evidence="1 8" id="KW-0540">Nuclease</keyword>
<dbReference type="Gene3D" id="3.40.50.300">
    <property type="entry name" value="P-loop containing nucleotide triphosphate hydrolases"/>
    <property type="match status" value="1"/>
</dbReference>
<evidence type="ECO:0000313" key="11">
    <source>
        <dbReference type="EMBL" id="OAT79381.1"/>
    </source>
</evidence>
<name>A0A1B7LAY7_9FIRM</name>
<dbReference type="GO" id="GO:0019843">
    <property type="term" value="F:rRNA binding"/>
    <property type="evidence" value="ECO:0007669"/>
    <property type="project" value="UniProtKB-UniRule"/>
</dbReference>
<dbReference type="SUPFAM" id="SSF48334">
    <property type="entry name" value="DNA repair protein MutS, domain III"/>
    <property type="match status" value="1"/>
</dbReference>
<keyword evidence="7 8" id="KW-0238">DNA-binding</keyword>
<dbReference type="CDD" id="cd03280">
    <property type="entry name" value="ABC_MutS2"/>
    <property type="match status" value="1"/>
</dbReference>
<dbReference type="GO" id="GO:0140664">
    <property type="term" value="F:ATP-dependent DNA damage sensor activity"/>
    <property type="evidence" value="ECO:0007669"/>
    <property type="project" value="InterPro"/>
</dbReference>
<dbReference type="GO" id="GO:0004519">
    <property type="term" value="F:endonuclease activity"/>
    <property type="evidence" value="ECO:0007669"/>
    <property type="project" value="UniProtKB-UniRule"/>
</dbReference>
<dbReference type="Pfam" id="PF00488">
    <property type="entry name" value="MutS_V"/>
    <property type="match status" value="1"/>
</dbReference>
<evidence type="ECO:0000256" key="6">
    <source>
        <dbReference type="ARBA" id="ARBA00022884"/>
    </source>
</evidence>
<comment type="caution">
    <text evidence="11">The sequence shown here is derived from an EMBL/GenBank/DDBJ whole genome shotgun (WGS) entry which is preliminary data.</text>
</comment>
<dbReference type="InterPro" id="IPR002625">
    <property type="entry name" value="Smr_dom"/>
</dbReference>
<keyword evidence="5 8" id="KW-0067">ATP-binding</keyword>
<dbReference type="FunFam" id="3.40.50.300:FF:000830">
    <property type="entry name" value="Endonuclease MutS2"/>
    <property type="match status" value="1"/>
</dbReference>
<dbReference type="PANTHER" id="PTHR48466">
    <property type="entry name" value="OS10G0509000 PROTEIN-RELATED"/>
    <property type="match status" value="1"/>
</dbReference>
<dbReference type="SMART" id="SM00463">
    <property type="entry name" value="SMR"/>
    <property type="match status" value="1"/>
</dbReference>
<feature type="binding site" evidence="8">
    <location>
        <begin position="332"/>
        <end position="339"/>
    </location>
    <ligand>
        <name>ATP</name>
        <dbReference type="ChEBI" id="CHEBI:30616"/>
    </ligand>
</feature>
<dbReference type="Gene3D" id="3.30.1370.110">
    <property type="match status" value="1"/>
</dbReference>
<evidence type="ECO:0000256" key="5">
    <source>
        <dbReference type="ARBA" id="ARBA00022840"/>
    </source>
</evidence>
<dbReference type="SUPFAM" id="SSF160443">
    <property type="entry name" value="SMR domain-like"/>
    <property type="match status" value="1"/>
</dbReference>
<keyword evidence="3 8" id="KW-0547">Nucleotide-binding</keyword>
<evidence type="ECO:0000256" key="7">
    <source>
        <dbReference type="ARBA" id="ARBA00023125"/>
    </source>
</evidence>
<dbReference type="EMBL" id="LYVF01000197">
    <property type="protein sequence ID" value="OAT79381.1"/>
    <property type="molecule type" value="Genomic_DNA"/>
</dbReference>
<dbReference type="InterPro" id="IPR036063">
    <property type="entry name" value="Smr_dom_sf"/>
</dbReference>
<dbReference type="STRING" id="1838280.A6M21_01175"/>
<dbReference type="AlphaFoldDB" id="A0A1B7LAY7"/>
<dbReference type="SMART" id="SM00534">
    <property type="entry name" value="MUTSac"/>
    <property type="match status" value="1"/>
</dbReference>
<proteinExistence type="inferred from homology"/>
<keyword evidence="8 11" id="KW-0255">Endonuclease</keyword>
<dbReference type="Pfam" id="PF01713">
    <property type="entry name" value="Smr"/>
    <property type="match status" value="1"/>
</dbReference>
<dbReference type="SUPFAM" id="SSF52540">
    <property type="entry name" value="P-loop containing nucleoside triphosphate hydrolases"/>
    <property type="match status" value="1"/>
</dbReference>
<reference evidence="11 12" key="1">
    <citation type="submission" date="2016-04" db="EMBL/GenBank/DDBJ databases">
        <authorList>
            <person name="Evans L.H."/>
            <person name="Alamgir A."/>
            <person name="Owens N."/>
            <person name="Weber N.D."/>
            <person name="Virtaneva K."/>
            <person name="Barbian K."/>
            <person name="Babar A."/>
            <person name="Rosenke K."/>
        </authorList>
    </citation>
    <scope>NUCLEOTIDE SEQUENCE [LARGE SCALE GENOMIC DNA]</scope>
    <source>
        <strain evidence="11 12">LMa1</strain>
    </source>
</reference>
<feature type="coiled-coil region" evidence="9">
    <location>
        <begin position="520"/>
        <end position="601"/>
    </location>
</feature>
<dbReference type="EC" id="3.6.4.-" evidence="8"/>
<dbReference type="InterPro" id="IPR007696">
    <property type="entry name" value="DNA_mismatch_repair_MutS_core"/>
</dbReference>
<evidence type="ECO:0000259" key="10">
    <source>
        <dbReference type="PROSITE" id="PS50828"/>
    </source>
</evidence>
<evidence type="ECO:0000313" key="12">
    <source>
        <dbReference type="Proteomes" id="UP000078532"/>
    </source>
</evidence>
<organism evidence="11 12">
    <name type="scientific">Desulfotomaculum copahuensis</name>
    <dbReference type="NCBI Taxonomy" id="1838280"/>
    <lineage>
        <taxon>Bacteria</taxon>
        <taxon>Bacillati</taxon>
        <taxon>Bacillota</taxon>
        <taxon>Clostridia</taxon>
        <taxon>Eubacteriales</taxon>
        <taxon>Desulfotomaculaceae</taxon>
        <taxon>Desulfotomaculum</taxon>
    </lineage>
</organism>
<comment type="subunit">
    <text evidence="8">Homodimer. Binds to stalled ribosomes, contacting rRNA.</text>
</comment>
<dbReference type="NCBIfam" id="TIGR01069">
    <property type="entry name" value="mutS2"/>
    <property type="match status" value="1"/>
</dbReference>
<evidence type="ECO:0000256" key="8">
    <source>
        <dbReference type="HAMAP-Rule" id="MF_00092"/>
    </source>
</evidence>
<evidence type="ECO:0000256" key="2">
    <source>
        <dbReference type="ARBA" id="ARBA00022730"/>
    </source>
</evidence>
<dbReference type="GO" id="GO:0043023">
    <property type="term" value="F:ribosomal large subunit binding"/>
    <property type="evidence" value="ECO:0007669"/>
    <property type="project" value="UniProtKB-UniRule"/>
</dbReference>
<dbReference type="GO" id="GO:0072344">
    <property type="term" value="P:rescue of stalled ribosome"/>
    <property type="evidence" value="ECO:0007669"/>
    <property type="project" value="UniProtKB-UniRule"/>
</dbReference>
<accession>A0A1B7LAY7</accession>
<dbReference type="InterPro" id="IPR045076">
    <property type="entry name" value="MutS"/>
</dbReference>
<dbReference type="RefSeq" id="WP_066671427.1">
    <property type="nucleotide sequence ID" value="NZ_LYVF01000197.1"/>
</dbReference>
<dbReference type="InterPro" id="IPR046893">
    <property type="entry name" value="MSSS"/>
</dbReference>
<gene>
    <name evidence="8" type="primary">mutS2</name>
    <name evidence="8" type="synonym">rqcU</name>
    <name evidence="11" type="ORF">A6M21_01175</name>
</gene>
<dbReference type="InterPro" id="IPR000432">
    <property type="entry name" value="DNA_mismatch_repair_MutS_C"/>
</dbReference>
<evidence type="ECO:0000256" key="1">
    <source>
        <dbReference type="ARBA" id="ARBA00022722"/>
    </source>
</evidence>
<keyword evidence="4 8" id="KW-0378">Hydrolase</keyword>
<keyword evidence="9" id="KW-0175">Coiled coil</keyword>
<dbReference type="InterPro" id="IPR036187">
    <property type="entry name" value="DNA_mismatch_repair_MutS_sf"/>
</dbReference>
<protein>
    <recommendedName>
        <fullName evidence="8">Endonuclease MutS2</fullName>
        <ecNumber evidence="8">3.1.-.-</ecNumber>
    </recommendedName>
    <alternativeName>
        <fullName evidence="8">Ribosome-associated protein quality control-upstream factor</fullName>
        <shortName evidence="8">RQC-upstream factor</shortName>
        <shortName evidence="8">RqcU</shortName>
        <ecNumber evidence="8">3.6.4.-</ecNumber>
    </alternativeName>
</protein>
<keyword evidence="6 8" id="KW-0694">RNA-binding</keyword>
<dbReference type="GO" id="GO:0016887">
    <property type="term" value="F:ATP hydrolysis activity"/>
    <property type="evidence" value="ECO:0007669"/>
    <property type="project" value="InterPro"/>
</dbReference>
<dbReference type="OrthoDB" id="9808166at2"/>
<dbReference type="PROSITE" id="PS50828">
    <property type="entry name" value="SMR"/>
    <property type="match status" value="1"/>
</dbReference>
<dbReference type="GO" id="GO:0005524">
    <property type="term" value="F:ATP binding"/>
    <property type="evidence" value="ECO:0007669"/>
    <property type="project" value="UniProtKB-UniRule"/>
</dbReference>
<dbReference type="GO" id="GO:0030983">
    <property type="term" value="F:mismatched DNA binding"/>
    <property type="evidence" value="ECO:0007669"/>
    <property type="project" value="InterPro"/>
</dbReference>
<feature type="domain" description="Smr" evidence="10">
    <location>
        <begin position="711"/>
        <end position="786"/>
    </location>
</feature>
<dbReference type="HAMAP" id="MF_00092">
    <property type="entry name" value="MutS2"/>
    <property type="match status" value="1"/>
</dbReference>
<dbReference type="Proteomes" id="UP000078532">
    <property type="component" value="Unassembled WGS sequence"/>
</dbReference>
<dbReference type="PIRSF" id="PIRSF005814">
    <property type="entry name" value="MutS_YshD"/>
    <property type="match status" value="1"/>
</dbReference>
<dbReference type="EC" id="3.1.-.-" evidence="8"/>
<dbReference type="InterPro" id="IPR027417">
    <property type="entry name" value="P-loop_NTPase"/>
</dbReference>
<comment type="function">
    <text evidence="8">Acts as a ribosome collision sensor, splitting the ribosome into its 2 subunits. Detects stalled/collided 70S ribosomes which it binds and splits by an ATP-hydrolysis driven conformational change. Acts upstream of the ribosome quality control system (RQC), a ribosome-associated complex that mediates the extraction of incompletely synthesized nascent chains from stalled ribosomes and their subsequent degradation. Probably generates substrates for RQC.</text>
</comment>
<keyword evidence="12" id="KW-1185">Reference proteome</keyword>
<dbReference type="Pfam" id="PF20297">
    <property type="entry name" value="MSSS"/>
    <property type="match status" value="1"/>
</dbReference>
<evidence type="ECO:0000256" key="9">
    <source>
        <dbReference type="SAM" id="Coils"/>
    </source>
</evidence>
<dbReference type="SMART" id="SM00533">
    <property type="entry name" value="MUTSd"/>
    <property type="match status" value="1"/>
</dbReference>
<dbReference type="CDD" id="cd06503">
    <property type="entry name" value="ATP-synt_Fo_b"/>
    <property type="match status" value="1"/>
</dbReference>
<comment type="function">
    <text evidence="8">Endonuclease that is involved in the suppression of homologous recombination and thus may have a key role in the control of bacterial genetic diversity.</text>
</comment>
<dbReference type="GO" id="GO:0045910">
    <property type="term" value="P:negative regulation of DNA recombination"/>
    <property type="evidence" value="ECO:0007669"/>
    <property type="project" value="InterPro"/>
</dbReference>
<sequence>MDERTLKRLEYDKILEQLAGCALSALGRERALALRPVSDRELITLWQDQTSEGRNLLRLEPNAALGGWEDIRRPLARARRGAVLEPEELFAVGQTVRASRLVKNFFAERPGKYPLLEKIAVALANFNEMEHAIAAAILPGGEIADQASPELAQIRRRLIRGQQQIKERLGNVIRSPSYQKYLQDPIVTIREGRYVVPVKQEYRAQVPGIIHDQSASGATLFIEPMAVLEANNEVRRLQAAEKQEIARILTELSGMVARQGEELAASLATLGELDLILARARYSQRLDAWAPVILPAAAVLDIRRGRHPLLSGEVVPVSVHLGRSFDTLVITGPNTGGKTVTLKTIGLLILMAQSGLHLPAGEGTAVGVFRQVFADIGDEQSIEQSLSTFSSHLKNIVYILQQAGPDSLVLLDELGAGTDPAEGAALAQAILEALHAAGAKTVATTHYSELKNFAYTRERVENASVEFDAVTLRPTYRLLIGKPGRSNAFEIAARLGLSANLVARAKQFQTTEQVEVGELLDRLEKEQQLAGKERLEAERMRREAESLREHCRQIERDLSEKRDTVLMRARDEARTLVTQARREAEETIRELRARLSADTAREREAAIREARERLGVMQGRVQANVSRTPDGPGKVPQTVNPGQEVFLPRFNQHGFVAARPENGTVQVQVGVIKLNVSLQDLRLVEEEHFPSGRVQVAALIKSKSQEVSTRLDLRGMRAEEALLEVEKYLDDATLAGLPRVQLVHGKGTGALRAAVQQQLKGDRRVKSFRLGEQGEGGMGVTVVELA</sequence>
<dbReference type="PANTHER" id="PTHR48466:SF2">
    <property type="entry name" value="OS10G0509000 PROTEIN"/>
    <property type="match status" value="1"/>
</dbReference>
<dbReference type="GO" id="GO:0006298">
    <property type="term" value="P:mismatch repair"/>
    <property type="evidence" value="ECO:0007669"/>
    <property type="project" value="InterPro"/>
</dbReference>